<dbReference type="SUPFAM" id="SSF56042">
    <property type="entry name" value="PurM C-terminal domain-like"/>
    <property type="match status" value="1"/>
</dbReference>
<keyword evidence="1 2" id="KW-0784">Thiamine biosynthesis</keyword>
<feature type="binding site" evidence="2">
    <location>
        <position position="117"/>
    </location>
    <ligand>
        <name>ATP</name>
        <dbReference type="ChEBI" id="CHEBI:30616"/>
    </ligand>
</feature>
<dbReference type="Pfam" id="PF00586">
    <property type="entry name" value="AIRS"/>
    <property type="match status" value="1"/>
</dbReference>
<feature type="binding site" evidence="2">
    <location>
        <position position="57"/>
    </location>
    <ligand>
        <name>Mg(2+)</name>
        <dbReference type="ChEBI" id="CHEBI:18420"/>
        <label>1</label>
    </ligand>
</feature>
<dbReference type="Gene3D" id="3.30.1330.10">
    <property type="entry name" value="PurM-like, N-terminal domain"/>
    <property type="match status" value="1"/>
</dbReference>
<feature type="binding site" evidence="2">
    <location>
        <position position="135"/>
    </location>
    <ligand>
        <name>Mg(2+)</name>
        <dbReference type="ChEBI" id="CHEBI:18420"/>
        <label>1</label>
    </ligand>
</feature>
<feature type="binding site" evidence="2">
    <location>
        <position position="240"/>
    </location>
    <ligand>
        <name>ATP</name>
        <dbReference type="ChEBI" id="CHEBI:30616"/>
    </ligand>
</feature>
<dbReference type="InterPro" id="IPR006283">
    <property type="entry name" value="ThiL-like"/>
</dbReference>
<evidence type="ECO:0000256" key="2">
    <source>
        <dbReference type="HAMAP-Rule" id="MF_02128"/>
    </source>
</evidence>
<dbReference type="SUPFAM" id="SSF55326">
    <property type="entry name" value="PurM N-terminal domain-like"/>
    <property type="match status" value="1"/>
</dbReference>
<keyword evidence="6" id="KW-1185">Reference proteome</keyword>
<keyword evidence="2 5" id="KW-0418">Kinase</keyword>
<dbReference type="HAMAP" id="MF_02128">
    <property type="entry name" value="TMP_kinase"/>
    <property type="match status" value="1"/>
</dbReference>
<accession>A0ABT6G2A6</accession>
<feature type="binding site" evidence="2">
    <location>
        <begin position="134"/>
        <end position="135"/>
    </location>
    <ligand>
        <name>ATP</name>
        <dbReference type="ChEBI" id="CHEBI:30616"/>
    </ligand>
</feature>
<dbReference type="InterPro" id="IPR036676">
    <property type="entry name" value="PurM-like_C_sf"/>
</dbReference>
<feature type="binding site" evidence="2">
    <location>
        <position position="238"/>
    </location>
    <ligand>
        <name>Mg(2+)</name>
        <dbReference type="ChEBI" id="CHEBI:18420"/>
        <label>3</label>
    </ligand>
</feature>
<dbReference type="Proteomes" id="UP001529085">
    <property type="component" value="Unassembled WGS sequence"/>
</dbReference>
<feature type="binding site" evidence="2">
    <location>
        <position position="161"/>
    </location>
    <ligand>
        <name>ATP</name>
        <dbReference type="ChEBI" id="CHEBI:30616"/>
    </ligand>
</feature>
<evidence type="ECO:0000259" key="4">
    <source>
        <dbReference type="Pfam" id="PF02769"/>
    </source>
</evidence>
<sequence length="350" mass="38510">MIEDKNPKRTPLSALGEFKLIDHLTEHFKISHKSTVKGIGDDAAVLSYGKKQIVVSTDLLVEGVHFDLSYVPLKHLGYKAVMVNLSDVYAMNAKATQITVSIAVSNRFPLEALEELYAGITTAAEIYKIDVVGGDTTSSTSGLIISVTAIGEVEKGNEVLRSGAKPNDLLVVTGDIGGAYMGLQVLEREKEVFKVNPNSQPDLSMYTYIVERQLKPEARRDIIELLQKLEVKPTSMIDISDGLSSEVIHLCKQSKVGVDIYENKIPLDPQVISTCEEFDIDSTTVALNGGEDYELLMTISQEDYPKIKGNPNLTVIGYMTEEERGMHLVTRAEQKIPIIAKGWNALNNQP</sequence>
<feature type="binding site" evidence="2">
    <location>
        <position position="291"/>
    </location>
    <ligand>
        <name>substrate</name>
    </ligand>
</feature>
<dbReference type="EMBL" id="JARSBN010000004">
    <property type="protein sequence ID" value="MDG4716161.1"/>
    <property type="molecule type" value="Genomic_DNA"/>
</dbReference>
<keyword evidence="2" id="KW-0067">ATP-binding</keyword>
<feature type="domain" description="PurM-like C-terminal" evidence="4">
    <location>
        <begin position="165"/>
        <end position="323"/>
    </location>
</feature>
<keyword evidence="2" id="KW-0547">Nucleotide-binding</keyword>
<dbReference type="CDD" id="cd02194">
    <property type="entry name" value="ThiL"/>
    <property type="match status" value="1"/>
</dbReference>
<feature type="binding site" evidence="2">
    <location>
        <position position="42"/>
    </location>
    <ligand>
        <name>Mg(2+)</name>
        <dbReference type="ChEBI" id="CHEBI:18420"/>
        <label>3</label>
    </ligand>
</feature>
<dbReference type="EC" id="2.7.4.16" evidence="2"/>
<dbReference type="InterPro" id="IPR016188">
    <property type="entry name" value="PurM-like_N"/>
</dbReference>
<dbReference type="RefSeq" id="WP_278005601.1">
    <property type="nucleotide sequence ID" value="NZ_JARSBN010000004.1"/>
</dbReference>
<keyword evidence="2" id="KW-0479">Metal-binding</keyword>
<dbReference type="PANTHER" id="PTHR30270:SF0">
    <property type="entry name" value="THIAMINE-MONOPHOSPHATE KINASE"/>
    <property type="match status" value="1"/>
</dbReference>
<organism evidence="5 6">
    <name type="scientific">Winogradskyella marincola</name>
    <dbReference type="NCBI Taxonomy" id="3037795"/>
    <lineage>
        <taxon>Bacteria</taxon>
        <taxon>Pseudomonadati</taxon>
        <taxon>Bacteroidota</taxon>
        <taxon>Flavobacteriia</taxon>
        <taxon>Flavobacteriales</taxon>
        <taxon>Flavobacteriaceae</taxon>
        <taxon>Winogradskyella</taxon>
    </lineage>
</organism>
<comment type="function">
    <text evidence="2">Catalyzes the ATP-dependent phosphorylation of thiamine-monophosphate (TMP) to form thiamine-pyrophosphate (TPP), the active form of vitamin B1.</text>
</comment>
<dbReference type="InterPro" id="IPR010918">
    <property type="entry name" value="PurM-like_C_dom"/>
</dbReference>
<dbReference type="Pfam" id="PF02769">
    <property type="entry name" value="AIRS_C"/>
    <property type="match status" value="1"/>
</dbReference>
<evidence type="ECO:0000313" key="6">
    <source>
        <dbReference type="Proteomes" id="UP001529085"/>
    </source>
</evidence>
<feature type="binding site" evidence="2">
    <location>
        <position position="65"/>
    </location>
    <ligand>
        <name>substrate</name>
    </ligand>
</feature>
<comment type="similarity">
    <text evidence="2">Belongs to the thiamine-monophosphate kinase family.</text>
</comment>
<feature type="binding site" evidence="2">
    <location>
        <position position="42"/>
    </location>
    <ligand>
        <name>Mg(2+)</name>
        <dbReference type="ChEBI" id="CHEBI:18420"/>
        <label>4</label>
    </ligand>
</feature>
<gene>
    <name evidence="2 5" type="primary">thiL</name>
    <name evidence="5" type="ORF">P7122_09775</name>
</gene>
<keyword evidence="2 5" id="KW-0808">Transferase</keyword>
<comment type="pathway">
    <text evidence="2">Cofactor biosynthesis; thiamine diphosphate biosynthesis; thiamine diphosphate from thiamine phosphate: step 1/1.</text>
</comment>
<reference evidence="5 6" key="1">
    <citation type="submission" date="2023-03" db="EMBL/GenBank/DDBJ databases">
        <title>Strain YYF002 represents a novel species in the genus Winogradskyella isolated from seawater.</title>
        <authorList>
            <person name="Fu Z.-Y."/>
        </authorList>
    </citation>
    <scope>NUCLEOTIDE SEQUENCE [LARGE SCALE GENOMIC DNA]</scope>
    <source>
        <strain evidence="5 6">YYF002</strain>
    </source>
</reference>
<feature type="binding site" evidence="2">
    <location>
        <position position="58"/>
    </location>
    <ligand>
        <name>Mg(2+)</name>
        <dbReference type="ChEBI" id="CHEBI:18420"/>
        <label>1</label>
    </ligand>
</feature>
<feature type="binding site" evidence="2">
    <location>
        <position position="87"/>
    </location>
    <ligand>
        <name>Mg(2+)</name>
        <dbReference type="ChEBI" id="CHEBI:18420"/>
        <label>3</label>
    </ligand>
</feature>
<dbReference type="GO" id="GO:0009030">
    <property type="term" value="F:thiamine-phosphate kinase activity"/>
    <property type="evidence" value="ECO:0007669"/>
    <property type="project" value="UniProtKB-EC"/>
</dbReference>
<dbReference type="PANTHER" id="PTHR30270">
    <property type="entry name" value="THIAMINE-MONOPHOSPHATE KINASE"/>
    <property type="match status" value="1"/>
</dbReference>
<comment type="miscellaneous">
    <text evidence="2">Reaction mechanism of ThiL seems to utilize a direct, inline transfer of the gamma-phosphate of ATP to TMP rather than a phosphorylated enzyme intermediate.</text>
</comment>
<feature type="binding site" evidence="2">
    <location>
        <position position="56"/>
    </location>
    <ligand>
        <name>Mg(2+)</name>
        <dbReference type="ChEBI" id="CHEBI:18420"/>
        <label>4</label>
    </ligand>
</feature>
<feature type="domain" description="PurM-like N-terminal" evidence="3">
    <location>
        <begin position="40"/>
        <end position="153"/>
    </location>
</feature>
<feature type="binding site" evidence="2">
    <location>
        <position position="87"/>
    </location>
    <ligand>
        <name>Mg(2+)</name>
        <dbReference type="ChEBI" id="CHEBI:18420"/>
        <label>4</label>
    </ligand>
</feature>
<proteinExistence type="inferred from homology"/>
<dbReference type="NCBIfam" id="TIGR01379">
    <property type="entry name" value="thiL"/>
    <property type="match status" value="1"/>
</dbReference>
<feature type="binding site" evidence="2">
    <location>
        <position position="58"/>
    </location>
    <ligand>
        <name>Mg(2+)</name>
        <dbReference type="ChEBI" id="CHEBI:18420"/>
        <label>2</label>
    </ligand>
</feature>
<name>A0ABT6G2A6_9FLAO</name>
<protein>
    <recommendedName>
        <fullName evidence="2">Thiamine-monophosphate kinase</fullName>
        <shortName evidence="2">TMP kinase</shortName>
        <shortName evidence="2">Thiamine-phosphate kinase</shortName>
        <ecNumber evidence="2">2.7.4.16</ecNumber>
    </recommendedName>
</protein>
<dbReference type="Gene3D" id="3.90.650.10">
    <property type="entry name" value="PurM-like C-terminal domain"/>
    <property type="match status" value="1"/>
</dbReference>
<comment type="catalytic activity">
    <reaction evidence="2">
        <text>thiamine phosphate + ATP = thiamine diphosphate + ADP</text>
        <dbReference type="Rhea" id="RHEA:15913"/>
        <dbReference type="ChEBI" id="CHEBI:30616"/>
        <dbReference type="ChEBI" id="CHEBI:37575"/>
        <dbReference type="ChEBI" id="CHEBI:58937"/>
        <dbReference type="ChEBI" id="CHEBI:456216"/>
        <dbReference type="EC" id="2.7.4.16"/>
    </reaction>
</comment>
<dbReference type="InterPro" id="IPR036921">
    <property type="entry name" value="PurM-like_N_sf"/>
</dbReference>
<evidence type="ECO:0000259" key="3">
    <source>
        <dbReference type="Pfam" id="PF00586"/>
    </source>
</evidence>
<evidence type="ECO:0000256" key="1">
    <source>
        <dbReference type="ARBA" id="ARBA00022977"/>
    </source>
</evidence>
<feature type="binding site" evidence="2">
    <location>
        <position position="343"/>
    </location>
    <ligand>
        <name>substrate</name>
    </ligand>
</feature>
<dbReference type="PIRSF" id="PIRSF005303">
    <property type="entry name" value="Thiam_monoph_kin"/>
    <property type="match status" value="1"/>
</dbReference>
<feature type="binding site" evidence="2">
    <location>
        <position position="87"/>
    </location>
    <ligand>
        <name>Mg(2+)</name>
        <dbReference type="ChEBI" id="CHEBI:18420"/>
        <label>2</label>
    </ligand>
</feature>
<evidence type="ECO:0000313" key="5">
    <source>
        <dbReference type="EMBL" id="MDG4716161.1"/>
    </source>
</evidence>
<keyword evidence="2" id="KW-0460">Magnesium</keyword>
<comment type="caution">
    <text evidence="5">The sequence shown here is derived from an EMBL/GenBank/DDBJ whole genome shotgun (WGS) entry which is preliminary data.</text>
</comment>
<feature type="binding site" evidence="2">
    <location>
        <position position="241"/>
    </location>
    <ligand>
        <name>Mg(2+)</name>
        <dbReference type="ChEBI" id="CHEBI:18420"/>
        <label>5</label>
    </ligand>
</feature>